<dbReference type="Pfam" id="PF13302">
    <property type="entry name" value="Acetyltransf_3"/>
    <property type="match status" value="1"/>
</dbReference>
<reference evidence="2 3" key="1">
    <citation type="submission" date="2018-11" db="EMBL/GenBank/DDBJ databases">
        <title>Sequencing the genomes of 1000 actinobacteria strains.</title>
        <authorList>
            <person name="Klenk H.-P."/>
        </authorList>
    </citation>
    <scope>NUCLEOTIDE SEQUENCE [LARGE SCALE GENOMIC DNA]</scope>
    <source>
        <strain evidence="2 3">DSM 9580</strain>
    </source>
</reference>
<dbReference type="PANTHER" id="PTHR43328">
    <property type="entry name" value="ACETYLTRANSFERASE-RELATED"/>
    <property type="match status" value="1"/>
</dbReference>
<sequence>MTIRLRPLRDDDLDQLFRWERDPDAVAMAAFTREDPTDRAAFDAHYRRVRADPENHLLVIEQGAQLVGAVSTFTIEQEREVSYWIDPARWGRGIASAALALLLERERQRPLFARAAAHNPASAAVLLRNGFVLVGSETSWAAGVGREIVEHVYRLD</sequence>
<dbReference type="PANTHER" id="PTHR43328:SF1">
    <property type="entry name" value="N-ACETYLTRANSFERASE DOMAIN-CONTAINING PROTEIN"/>
    <property type="match status" value="1"/>
</dbReference>
<keyword evidence="2" id="KW-0808">Transferase</keyword>
<dbReference type="InterPro" id="IPR000182">
    <property type="entry name" value="GNAT_dom"/>
</dbReference>
<dbReference type="GO" id="GO:0016747">
    <property type="term" value="F:acyltransferase activity, transferring groups other than amino-acyl groups"/>
    <property type="evidence" value="ECO:0007669"/>
    <property type="project" value="InterPro"/>
</dbReference>
<dbReference type="InterPro" id="IPR016181">
    <property type="entry name" value="Acyl_CoA_acyltransferase"/>
</dbReference>
<dbReference type="Proteomes" id="UP000275456">
    <property type="component" value="Unassembled WGS sequence"/>
</dbReference>
<comment type="caution">
    <text evidence="2">The sequence shown here is derived from an EMBL/GenBank/DDBJ whole genome shotgun (WGS) entry which is preliminary data.</text>
</comment>
<name>A0A3N2ARZ2_9MICO</name>
<keyword evidence="3" id="KW-1185">Reference proteome</keyword>
<accession>A0A3N2ARZ2</accession>
<dbReference type="Gene3D" id="3.40.630.30">
    <property type="match status" value="1"/>
</dbReference>
<dbReference type="RefSeq" id="WP_123696748.1">
    <property type="nucleotide sequence ID" value="NZ_RKHJ01000001.1"/>
</dbReference>
<dbReference type="AlphaFoldDB" id="A0A3N2ARZ2"/>
<gene>
    <name evidence="2" type="ORF">EDD26_1054</name>
</gene>
<protein>
    <submittedName>
        <fullName evidence="2">RimJ/RimL family protein N-acetyltransferase</fullName>
    </submittedName>
</protein>
<feature type="domain" description="N-acetyltransferase" evidence="1">
    <location>
        <begin position="3"/>
        <end position="156"/>
    </location>
</feature>
<evidence type="ECO:0000313" key="2">
    <source>
        <dbReference type="EMBL" id="ROR65685.1"/>
    </source>
</evidence>
<evidence type="ECO:0000313" key="3">
    <source>
        <dbReference type="Proteomes" id="UP000275456"/>
    </source>
</evidence>
<dbReference type="OrthoDB" id="9801656at2"/>
<dbReference type="EMBL" id="RKHJ01000001">
    <property type="protein sequence ID" value="ROR65685.1"/>
    <property type="molecule type" value="Genomic_DNA"/>
</dbReference>
<proteinExistence type="predicted"/>
<organism evidence="2 3">
    <name type="scientific">Agrococcus jenensis</name>
    <dbReference type="NCBI Taxonomy" id="46353"/>
    <lineage>
        <taxon>Bacteria</taxon>
        <taxon>Bacillati</taxon>
        <taxon>Actinomycetota</taxon>
        <taxon>Actinomycetes</taxon>
        <taxon>Micrococcales</taxon>
        <taxon>Microbacteriaceae</taxon>
        <taxon>Agrococcus</taxon>
    </lineage>
</organism>
<evidence type="ECO:0000259" key="1">
    <source>
        <dbReference type="PROSITE" id="PS51186"/>
    </source>
</evidence>
<dbReference type="PROSITE" id="PS51186">
    <property type="entry name" value="GNAT"/>
    <property type="match status" value="1"/>
</dbReference>
<dbReference type="SUPFAM" id="SSF55729">
    <property type="entry name" value="Acyl-CoA N-acyltransferases (Nat)"/>
    <property type="match status" value="1"/>
</dbReference>